<feature type="compositionally biased region" description="Polar residues" evidence="1">
    <location>
        <begin position="1"/>
        <end position="10"/>
    </location>
</feature>
<reference evidence="3" key="1">
    <citation type="submission" date="2025-08" db="UniProtKB">
        <authorList>
            <consortium name="RefSeq"/>
        </authorList>
    </citation>
    <scope>IDENTIFICATION</scope>
    <source>
        <tissue evidence="3">Gonad</tissue>
    </source>
</reference>
<accession>A0A6P4Z475</accession>
<feature type="region of interest" description="Disordered" evidence="1">
    <location>
        <begin position="1"/>
        <end position="23"/>
    </location>
</feature>
<evidence type="ECO:0000313" key="3">
    <source>
        <dbReference type="RefSeq" id="XP_019628734.1"/>
    </source>
</evidence>
<dbReference type="AlphaFoldDB" id="A0A6P4Z475"/>
<proteinExistence type="predicted"/>
<organism evidence="2 3">
    <name type="scientific">Branchiostoma belcheri</name>
    <name type="common">Amphioxus</name>
    <dbReference type="NCBI Taxonomy" id="7741"/>
    <lineage>
        <taxon>Eukaryota</taxon>
        <taxon>Metazoa</taxon>
        <taxon>Chordata</taxon>
        <taxon>Cephalochordata</taxon>
        <taxon>Leptocardii</taxon>
        <taxon>Amphioxiformes</taxon>
        <taxon>Branchiostomatidae</taxon>
        <taxon>Branchiostoma</taxon>
    </lineage>
</organism>
<evidence type="ECO:0000256" key="1">
    <source>
        <dbReference type="SAM" id="MobiDB-lite"/>
    </source>
</evidence>
<sequence>MEVDATSTSLEGGDAGTLSIDLNTQPNVTTKDVNVDSEDQLTLEIDKLDEFEFLEEIEEAKSTQATAEKTASMPGREARPAEIYSTYLRMQQYLKNKTWHRRFGHYAKLTPDFTDWAIPPTIVLREENDFDIDLYPEHSSWSPPSIEMMRFIKYPTDVTISVYEQLIVNDPDTLRRLPALSGQRLGVCDLKTTVGHLLIALFRLLVTNEMVRNYTFTARDLQDIYVNNRFKSRGERPSVPFSVGRPNDRTRKNLHRMATLSFHKEDNDNCAPKKQETVQGRISGQLKTKVLEQRQTKNVYHHPTQFPRGKGR</sequence>
<keyword evidence="2" id="KW-1185">Reference proteome</keyword>
<name>A0A6P4Z475_BRABE</name>
<gene>
    <name evidence="3" type="primary">LOC109473302</name>
</gene>
<dbReference type="GeneID" id="109473302"/>
<dbReference type="RefSeq" id="XP_019628734.1">
    <property type="nucleotide sequence ID" value="XM_019773175.1"/>
</dbReference>
<dbReference type="KEGG" id="bbel:109473302"/>
<evidence type="ECO:0000313" key="2">
    <source>
        <dbReference type="Proteomes" id="UP000515135"/>
    </source>
</evidence>
<protein>
    <submittedName>
        <fullName evidence="3">Uncharacterized protein LOC109473302</fullName>
    </submittedName>
</protein>
<dbReference type="Proteomes" id="UP000515135">
    <property type="component" value="Unplaced"/>
</dbReference>
<feature type="region of interest" description="Disordered" evidence="1">
    <location>
        <begin position="293"/>
        <end position="312"/>
    </location>
</feature>